<evidence type="ECO:0000259" key="1">
    <source>
        <dbReference type="Pfam" id="PF00085"/>
    </source>
</evidence>
<accession>A0ABT2F4R8</accession>
<dbReference type="RefSeq" id="WP_259200414.1">
    <property type="nucleotide sequence ID" value="NZ_JANUXY010000007.1"/>
</dbReference>
<comment type="caution">
    <text evidence="2">The sequence shown here is derived from an EMBL/GenBank/DDBJ whole genome shotgun (WGS) entry which is preliminary data.</text>
</comment>
<sequence length="104" mass="12388">MHRDESQEKLTQYFDRDIHLIFGYTTMCGTCKVSERMLDVANNIVKLPLTKVDLNYYPIFNQEHEIQSVPVLLIMKRNREHDRLYAFQSVPFLLEKIKKAIDEI</sequence>
<dbReference type="CDD" id="cd02947">
    <property type="entry name" value="TRX_family"/>
    <property type="match status" value="1"/>
</dbReference>
<name>A0ABT2F4R8_9STAP</name>
<dbReference type="Gene3D" id="3.40.30.10">
    <property type="entry name" value="Glutaredoxin"/>
    <property type="match status" value="1"/>
</dbReference>
<feature type="domain" description="Thioredoxin" evidence="1">
    <location>
        <begin position="10"/>
        <end position="85"/>
    </location>
</feature>
<dbReference type="InterPro" id="IPR036249">
    <property type="entry name" value="Thioredoxin-like_sf"/>
</dbReference>
<proteinExistence type="predicted"/>
<gene>
    <name evidence="2" type="ORF">NXS11_08085</name>
</gene>
<keyword evidence="3" id="KW-1185">Reference proteome</keyword>
<organism evidence="2 3">
    <name type="scientific">Staphylococcus americanisciuri</name>
    <dbReference type="NCBI Taxonomy" id="2973940"/>
    <lineage>
        <taxon>Bacteria</taxon>
        <taxon>Bacillati</taxon>
        <taxon>Bacillota</taxon>
        <taxon>Bacilli</taxon>
        <taxon>Bacillales</taxon>
        <taxon>Staphylococcaceae</taxon>
        <taxon>Staphylococcus</taxon>
    </lineage>
</organism>
<evidence type="ECO:0000313" key="3">
    <source>
        <dbReference type="Proteomes" id="UP001205609"/>
    </source>
</evidence>
<reference evidence="2 3" key="1">
    <citation type="journal article" date="2023" name="Int. J. Syst. Evol. Microbiol.">
        <title>Streptococcus sciuri sp. nov., Staphylococcus marylandisciuri sp. nov. and Staphylococcus americanisciuri sp. nov., isolated from faeces of eastern grey squirrel (Sciurus carolinensis).</title>
        <authorList>
            <person name="Volokhov D.V."/>
            <person name="Zagorodnyaya T.A."/>
            <person name="Furtak V.A."/>
            <person name="Nattanmai G."/>
            <person name="Randall L."/>
            <person name="Jose S."/>
            <person name="Gao Y."/>
            <person name="Eisenberg T."/>
            <person name="Delmonte P."/>
            <person name="Blom J."/>
            <person name="Mitchell K.K."/>
        </authorList>
    </citation>
    <scope>NUCLEOTIDE SEQUENCE [LARGE SCALE GENOMIC DNA]</scope>
    <source>
        <strain evidence="2 3">GRT3</strain>
    </source>
</reference>
<protein>
    <submittedName>
        <fullName evidence="2">Thioredoxin family protein</fullName>
    </submittedName>
</protein>
<dbReference type="Proteomes" id="UP001205609">
    <property type="component" value="Unassembled WGS sequence"/>
</dbReference>
<dbReference type="Pfam" id="PF00085">
    <property type="entry name" value="Thioredoxin"/>
    <property type="match status" value="1"/>
</dbReference>
<dbReference type="SUPFAM" id="SSF52833">
    <property type="entry name" value="Thioredoxin-like"/>
    <property type="match status" value="1"/>
</dbReference>
<evidence type="ECO:0000313" key="2">
    <source>
        <dbReference type="EMBL" id="MCS4486855.1"/>
    </source>
</evidence>
<dbReference type="InterPro" id="IPR013766">
    <property type="entry name" value="Thioredoxin_domain"/>
</dbReference>
<dbReference type="EMBL" id="JANUXY010000007">
    <property type="protein sequence ID" value="MCS4486855.1"/>
    <property type="molecule type" value="Genomic_DNA"/>
</dbReference>